<dbReference type="AlphaFoldDB" id="A0A2T5JEV6"/>
<comment type="caution">
    <text evidence="9">The sequence shown here is derived from an EMBL/GenBank/DDBJ whole genome shotgun (WGS) entry which is preliminary data.</text>
</comment>
<feature type="transmembrane region" description="Helical" evidence="6">
    <location>
        <begin position="514"/>
        <end position="531"/>
    </location>
</feature>
<dbReference type="InterPro" id="IPR025405">
    <property type="entry name" value="DUF4131"/>
</dbReference>
<reference evidence="9 10" key="1">
    <citation type="submission" date="2018-04" db="EMBL/GenBank/DDBJ databases">
        <title>Genomic Encyclopedia of Archaeal and Bacterial Type Strains, Phase II (KMG-II): from individual species to whole genera.</title>
        <authorList>
            <person name="Goeker M."/>
        </authorList>
    </citation>
    <scope>NUCLEOTIDE SEQUENCE [LARGE SCALE GENOMIC DNA]</scope>
    <source>
        <strain evidence="9 10">DSM 26809</strain>
    </source>
</reference>
<keyword evidence="5 6" id="KW-0472">Membrane</keyword>
<feature type="transmembrane region" description="Helical" evidence="6">
    <location>
        <begin position="12"/>
        <end position="30"/>
    </location>
</feature>
<dbReference type="RefSeq" id="WP_107826404.1">
    <property type="nucleotide sequence ID" value="NZ_CP160205.1"/>
</dbReference>
<dbReference type="EMBL" id="QAOQ01000001">
    <property type="protein sequence ID" value="PTR00972.1"/>
    <property type="molecule type" value="Genomic_DNA"/>
</dbReference>
<organism evidence="9 10">
    <name type="scientific">Mucilaginibacter yixingensis</name>
    <dbReference type="NCBI Taxonomy" id="1295612"/>
    <lineage>
        <taxon>Bacteria</taxon>
        <taxon>Pseudomonadati</taxon>
        <taxon>Bacteroidota</taxon>
        <taxon>Sphingobacteriia</taxon>
        <taxon>Sphingobacteriales</taxon>
        <taxon>Sphingobacteriaceae</taxon>
        <taxon>Mucilaginibacter</taxon>
    </lineage>
</organism>
<evidence type="ECO:0000259" key="7">
    <source>
        <dbReference type="Pfam" id="PF03772"/>
    </source>
</evidence>
<feature type="transmembrane region" description="Helical" evidence="6">
    <location>
        <begin position="260"/>
        <end position="282"/>
    </location>
</feature>
<feature type="transmembrane region" description="Helical" evidence="6">
    <location>
        <begin position="338"/>
        <end position="357"/>
    </location>
</feature>
<dbReference type="Proteomes" id="UP000244168">
    <property type="component" value="Unassembled WGS sequence"/>
</dbReference>
<feature type="transmembrane region" description="Helical" evidence="6">
    <location>
        <begin position="494"/>
        <end position="509"/>
    </location>
</feature>
<dbReference type="OrthoDB" id="9761531at2"/>
<evidence type="ECO:0000256" key="5">
    <source>
        <dbReference type="ARBA" id="ARBA00023136"/>
    </source>
</evidence>
<feature type="transmembrane region" description="Helical" evidence="6">
    <location>
        <begin position="426"/>
        <end position="453"/>
    </location>
</feature>
<dbReference type="Pfam" id="PF03772">
    <property type="entry name" value="Competence"/>
    <property type="match status" value="1"/>
</dbReference>
<keyword evidence="10" id="KW-1185">Reference proteome</keyword>
<dbReference type="Pfam" id="PF13567">
    <property type="entry name" value="DUF4131"/>
    <property type="match status" value="1"/>
</dbReference>
<evidence type="ECO:0000256" key="3">
    <source>
        <dbReference type="ARBA" id="ARBA00022692"/>
    </source>
</evidence>
<evidence type="ECO:0000256" key="1">
    <source>
        <dbReference type="ARBA" id="ARBA00004651"/>
    </source>
</evidence>
<gene>
    <name evidence="9" type="ORF">C8P68_101202</name>
</gene>
<feature type="domain" description="DUF4131" evidence="8">
    <location>
        <begin position="40"/>
        <end position="196"/>
    </location>
</feature>
<evidence type="ECO:0000313" key="10">
    <source>
        <dbReference type="Proteomes" id="UP000244168"/>
    </source>
</evidence>
<comment type="subcellular location">
    <subcellularLocation>
        <location evidence="1">Cell membrane</location>
        <topology evidence="1">Multi-pass membrane protein</topology>
    </subcellularLocation>
</comment>
<protein>
    <submittedName>
        <fullName evidence="9">Competence protein ComEC</fullName>
    </submittedName>
</protein>
<feature type="transmembrane region" description="Helical" evidence="6">
    <location>
        <begin position="363"/>
        <end position="380"/>
    </location>
</feature>
<keyword evidence="4 6" id="KW-1133">Transmembrane helix</keyword>
<feature type="transmembrane region" description="Helical" evidence="6">
    <location>
        <begin position="36"/>
        <end position="55"/>
    </location>
</feature>
<accession>A0A2T5JEV6</accession>
<dbReference type="NCBIfam" id="TIGR00360">
    <property type="entry name" value="ComEC_N-term"/>
    <property type="match status" value="1"/>
</dbReference>
<evidence type="ECO:0000256" key="6">
    <source>
        <dbReference type="SAM" id="Phobius"/>
    </source>
</evidence>
<keyword evidence="3 6" id="KW-0812">Transmembrane</keyword>
<dbReference type="InterPro" id="IPR004477">
    <property type="entry name" value="ComEC_N"/>
</dbReference>
<proteinExistence type="predicted"/>
<evidence type="ECO:0000256" key="2">
    <source>
        <dbReference type="ARBA" id="ARBA00022475"/>
    </source>
</evidence>
<feature type="transmembrane region" description="Helical" evidence="6">
    <location>
        <begin position="392"/>
        <end position="414"/>
    </location>
</feature>
<dbReference type="GO" id="GO:0005886">
    <property type="term" value="C:plasma membrane"/>
    <property type="evidence" value="ECO:0007669"/>
    <property type="project" value="UniProtKB-SubCell"/>
</dbReference>
<name>A0A2T5JEV6_9SPHI</name>
<feature type="domain" description="ComEC/Rec2-related protein" evidence="7">
    <location>
        <begin position="238"/>
        <end position="511"/>
    </location>
</feature>
<evidence type="ECO:0000313" key="9">
    <source>
        <dbReference type="EMBL" id="PTR00972.1"/>
    </source>
</evidence>
<dbReference type="PANTHER" id="PTHR30619:SF1">
    <property type="entry name" value="RECOMBINATION PROTEIN 2"/>
    <property type="match status" value="1"/>
</dbReference>
<evidence type="ECO:0000259" key="8">
    <source>
        <dbReference type="Pfam" id="PF13567"/>
    </source>
</evidence>
<keyword evidence="2" id="KW-1003">Cell membrane</keyword>
<dbReference type="PANTHER" id="PTHR30619">
    <property type="entry name" value="DNA INTERNALIZATION/COMPETENCE PROTEIN COMEC/REC2"/>
    <property type="match status" value="1"/>
</dbReference>
<evidence type="ECO:0000256" key="4">
    <source>
        <dbReference type="ARBA" id="ARBA00022989"/>
    </source>
</evidence>
<feature type="transmembrane region" description="Helical" evidence="6">
    <location>
        <begin position="289"/>
        <end position="306"/>
    </location>
</feature>
<sequence>MLATHKGEIPYLIYLLPFMAGVALALNVPMLPWLKAAHIIFLFTTVVFIGFNLFYRSFKVYRFTWTGGLLLHIVLFTAGIITTVKFDDRQVSTYFEKLPAGKMLLRINSEPQFKNGFIRFTASVKAVGKRATSGNLLVSQPVDSAHAAQYNYGDEVVIPGQYRAIDPPFNPAEFNYKQYLSRQNIYAQAFLQPGEIVVIAHNTGNQLVAYSLHLRQRMISLFKQHMHSKEAIAVASTLILGYKAELDDQVLQAYAQTGTIHVLSVSGTHVAIVFWLISWVLGFLGRGRFWRLTAATVSFLLIWYYALLSGLSPAVCRAAVMISFLIIGQNFNRQINTLNLLAASAFLLLLIDPFLLADVGFELSYLSVAGLIVFQPVIYNRFDVQNRWLDKLWIACSASLAAQAATFALSVYYFHQFPVYFLASNLFIAIPSVLIMYGGMHYLLVSAIGVPLFIKPIAFLFEQSILLMDHGLAFIAHLPYAYTSKLWITNAEQWLLFLLTVLVCCLFYYKKSVFLHLALICLLFFSASVSWRKIEMQQSSALTFLNLKKHTGVVFRQGNRGVVLTDLADTDKAFKYSVQPYLDSSGIRQVNVIGLDRDIAIAFLCKKKNLLRFLDKNILMVTPTLVGIDKGRTANVDYLFVAGSPHPDWQYLRRQFSYQQVIAASNNSERLLDTLAKGAAGTEIKINALKRNKSIIIVSKR</sequence>
<dbReference type="InterPro" id="IPR052159">
    <property type="entry name" value="Competence_DNA_uptake"/>
</dbReference>